<dbReference type="Gene3D" id="1.25.40.340">
    <property type="match status" value="1"/>
</dbReference>
<evidence type="ECO:0000313" key="4">
    <source>
        <dbReference type="EMBL" id="MVA96039.1"/>
    </source>
</evidence>
<organism evidence="4 5">
    <name type="scientific">Nitratireductor arenosus</name>
    <dbReference type="NCBI Taxonomy" id="2682096"/>
    <lineage>
        <taxon>Bacteria</taxon>
        <taxon>Pseudomonadati</taxon>
        <taxon>Pseudomonadota</taxon>
        <taxon>Alphaproteobacteria</taxon>
        <taxon>Hyphomicrobiales</taxon>
        <taxon>Phyllobacteriaceae</taxon>
        <taxon>Nitratireductor</taxon>
    </lineage>
</organism>
<dbReference type="SUPFAM" id="SSF101473">
    <property type="entry name" value="DhaL-like"/>
    <property type="match status" value="1"/>
</dbReference>
<dbReference type="SMART" id="SM01120">
    <property type="entry name" value="Dak2"/>
    <property type="match status" value="1"/>
</dbReference>
<accession>A0A844QDX5</accession>
<keyword evidence="5" id="KW-1185">Reference proteome</keyword>
<proteinExistence type="predicted"/>
<comment type="caution">
    <text evidence="4">The sequence shown here is derived from an EMBL/GenBank/DDBJ whole genome shotgun (WGS) entry which is preliminary data.</text>
</comment>
<evidence type="ECO:0000256" key="2">
    <source>
        <dbReference type="ARBA" id="ARBA00022777"/>
    </source>
</evidence>
<dbReference type="PROSITE" id="PS51480">
    <property type="entry name" value="DHAL"/>
    <property type="match status" value="1"/>
</dbReference>
<reference evidence="4 5" key="1">
    <citation type="submission" date="2019-12" db="EMBL/GenBank/DDBJ databases">
        <title>Nitratireductor arenosus sp. nov., Isolated from sea sand, Jeju island, South Korea.</title>
        <authorList>
            <person name="Kim W."/>
        </authorList>
    </citation>
    <scope>NUCLEOTIDE SEQUENCE [LARGE SCALE GENOMIC DNA]</scope>
    <source>
        <strain evidence="4 5">CAU 1489</strain>
    </source>
</reference>
<keyword evidence="2" id="KW-0418">Kinase</keyword>
<dbReference type="RefSeq" id="WP_156710930.1">
    <property type="nucleotide sequence ID" value="NZ_WPHG01000001.1"/>
</dbReference>
<evidence type="ECO:0000259" key="3">
    <source>
        <dbReference type="PROSITE" id="PS51480"/>
    </source>
</evidence>
<gene>
    <name evidence="4" type="ORF">GN330_02045</name>
</gene>
<name>A0A844QDX5_9HYPH</name>
<dbReference type="GO" id="GO:0005829">
    <property type="term" value="C:cytosol"/>
    <property type="evidence" value="ECO:0007669"/>
    <property type="project" value="TreeGrafter"/>
</dbReference>
<dbReference type="InterPro" id="IPR036117">
    <property type="entry name" value="DhaL_dom_sf"/>
</dbReference>
<dbReference type="Pfam" id="PF02734">
    <property type="entry name" value="Dak2"/>
    <property type="match status" value="1"/>
</dbReference>
<dbReference type="PANTHER" id="PTHR28629">
    <property type="entry name" value="TRIOKINASE/FMN CYCLASE"/>
    <property type="match status" value="1"/>
</dbReference>
<dbReference type="InterPro" id="IPR004007">
    <property type="entry name" value="DhaL_dom"/>
</dbReference>
<dbReference type="Proteomes" id="UP000463224">
    <property type="component" value="Unassembled WGS sequence"/>
</dbReference>
<evidence type="ECO:0000313" key="5">
    <source>
        <dbReference type="Proteomes" id="UP000463224"/>
    </source>
</evidence>
<evidence type="ECO:0000256" key="1">
    <source>
        <dbReference type="ARBA" id="ARBA00022679"/>
    </source>
</evidence>
<dbReference type="AlphaFoldDB" id="A0A844QDX5"/>
<keyword evidence="1" id="KW-0808">Transferase</keyword>
<dbReference type="GO" id="GO:0004371">
    <property type="term" value="F:glycerone kinase activity"/>
    <property type="evidence" value="ECO:0007669"/>
    <property type="project" value="InterPro"/>
</dbReference>
<sequence>MSAEAYFTALAARFDGLVEPLNTLDAALGDGDHGTTMRRGLVKAAAAGSGLRAKAFMRASGGASGTLFGLILHEIELHLDTGAPLADGLARAEARICDLGQVTEGDKSMVDALAPAVRALADRGSLAQAVTAAAAGREATRDLAARRGRAQYVEGGGVGHVDPGATSVVHLLETLAETGEAS</sequence>
<dbReference type="EMBL" id="WPHG01000001">
    <property type="protein sequence ID" value="MVA96039.1"/>
    <property type="molecule type" value="Genomic_DNA"/>
</dbReference>
<dbReference type="InterPro" id="IPR050861">
    <property type="entry name" value="Dihydroxyacetone_Kinase"/>
</dbReference>
<feature type="domain" description="DhaL" evidence="3">
    <location>
        <begin position="1"/>
        <end position="177"/>
    </location>
</feature>
<dbReference type="PANTHER" id="PTHR28629:SF4">
    <property type="entry name" value="TRIOKINASE_FMN CYCLASE"/>
    <property type="match status" value="1"/>
</dbReference>
<protein>
    <submittedName>
        <fullName evidence="4">DAK2 domain-containing protein</fullName>
    </submittedName>
</protein>
<dbReference type="GO" id="GO:0019563">
    <property type="term" value="P:glycerol catabolic process"/>
    <property type="evidence" value="ECO:0007669"/>
    <property type="project" value="TreeGrafter"/>
</dbReference>